<dbReference type="PANTHER" id="PTHR31434:SF2">
    <property type="entry name" value="S PHASE CYCLIN A-ASSOCIATED PROTEIN IN THE ENDOPLASMIC RETICULUM"/>
    <property type="match status" value="1"/>
</dbReference>
<protein>
    <recommendedName>
        <fullName evidence="10">Acetyl-CoA hydrolase</fullName>
    </recommendedName>
</protein>
<feature type="domain" description="Acetyl-CoA hydrolase/transferase N-terminal" evidence="4">
    <location>
        <begin position="47"/>
        <end position="210"/>
    </location>
</feature>
<comment type="similarity">
    <text evidence="1">Belongs to the acetyl-CoA hydrolase/transferase family.</text>
</comment>
<keyword evidence="2" id="KW-0175">Coiled coil</keyword>
<evidence type="ECO:0000256" key="2">
    <source>
        <dbReference type="SAM" id="Coils"/>
    </source>
</evidence>
<dbReference type="Gene3D" id="3.30.750.70">
    <property type="entry name" value="4-hydroxybutyrate coenzyme like domains"/>
    <property type="match status" value="1"/>
</dbReference>
<dbReference type="Proteomes" id="UP001142055">
    <property type="component" value="Chromosome 2"/>
</dbReference>
<dbReference type="InterPro" id="IPR036236">
    <property type="entry name" value="Znf_C2H2_sf"/>
</dbReference>
<dbReference type="SUPFAM" id="SSF100950">
    <property type="entry name" value="NagB/RpiA/CoA transferase-like"/>
    <property type="match status" value="2"/>
</dbReference>
<gene>
    <name evidence="8" type="ORF">RDWZM_006802</name>
</gene>
<feature type="domain" description="S phase cyclin A-associated protein in the endoplasmic reticulum N-terminal" evidence="7">
    <location>
        <begin position="474"/>
        <end position="558"/>
    </location>
</feature>
<proteinExistence type="inferred from homology"/>
<dbReference type="PANTHER" id="PTHR31434">
    <property type="entry name" value="S PHASE CYCLIN A-ASSOCIATED PROTEIN IN THE ENDOPLASMIC RETICULUM"/>
    <property type="match status" value="1"/>
</dbReference>
<feature type="coiled-coil region" evidence="2">
    <location>
        <begin position="923"/>
        <end position="1045"/>
    </location>
</feature>
<dbReference type="Gene3D" id="3.40.1080.10">
    <property type="entry name" value="Glutaconate Coenzyme A-transferase"/>
    <property type="match status" value="1"/>
</dbReference>
<accession>A0A9Q0RNX9</accession>
<dbReference type="InterPro" id="IPR038460">
    <property type="entry name" value="AcetylCoA_hyd_C_sf"/>
</dbReference>
<dbReference type="Pfam" id="PF13336">
    <property type="entry name" value="AcetylCoA_hyd_C"/>
    <property type="match status" value="1"/>
</dbReference>
<keyword evidence="9" id="KW-1185">Reference proteome</keyword>
<dbReference type="InterPro" id="IPR032446">
    <property type="entry name" value="SCAPER_N"/>
</dbReference>
<feature type="domain" description="Acetyl-CoA hydrolase/transferase C-terminal" evidence="6">
    <location>
        <begin position="311"/>
        <end position="463"/>
    </location>
</feature>
<name>A0A9Q0RNX9_BLOTA</name>
<feature type="region of interest" description="Disordered" evidence="3">
    <location>
        <begin position="627"/>
        <end position="717"/>
    </location>
</feature>
<evidence type="ECO:0000256" key="1">
    <source>
        <dbReference type="ARBA" id="ARBA00009632"/>
    </source>
</evidence>
<dbReference type="InterPro" id="IPR003702">
    <property type="entry name" value="ActCoA_hydro_N"/>
</dbReference>
<dbReference type="Pfam" id="PF12874">
    <property type="entry name" value="zf-met"/>
    <property type="match status" value="1"/>
</dbReference>
<evidence type="ECO:0000259" key="7">
    <source>
        <dbReference type="Pfam" id="PF16501"/>
    </source>
</evidence>
<organism evidence="8 9">
    <name type="scientific">Blomia tropicalis</name>
    <name type="common">Mite</name>
    <dbReference type="NCBI Taxonomy" id="40697"/>
    <lineage>
        <taxon>Eukaryota</taxon>
        <taxon>Metazoa</taxon>
        <taxon>Ecdysozoa</taxon>
        <taxon>Arthropoda</taxon>
        <taxon>Chelicerata</taxon>
        <taxon>Arachnida</taxon>
        <taxon>Acari</taxon>
        <taxon>Acariformes</taxon>
        <taxon>Sarcoptiformes</taxon>
        <taxon>Astigmata</taxon>
        <taxon>Glycyphagoidea</taxon>
        <taxon>Echimyopodidae</taxon>
        <taxon>Blomia</taxon>
    </lineage>
</organism>
<comment type="caution">
    <text evidence="8">The sequence shown here is derived from an EMBL/GenBank/DDBJ whole genome shotgun (WGS) entry which is preliminary data.</text>
</comment>
<feature type="coiled-coil region" evidence="2">
    <location>
        <begin position="808"/>
        <end position="838"/>
    </location>
</feature>
<dbReference type="EMBL" id="JAPWDV010000002">
    <property type="protein sequence ID" value="KAJ6220990.1"/>
    <property type="molecule type" value="Genomic_DNA"/>
</dbReference>
<reference evidence="8" key="1">
    <citation type="submission" date="2022-12" db="EMBL/GenBank/DDBJ databases">
        <title>Genome assemblies of Blomia tropicalis.</title>
        <authorList>
            <person name="Cui Y."/>
        </authorList>
    </citation>
    <scope>NUCLEOTIDE SEQUENCE</scope>
    <source>
        <tissue evidence="8">Adult mites</tissue>
    </source>
</reference>
<feature type="compositionally biased region" description="Polar residues" evidence="3">
    <location>
        <begin position="627"/>
        <end position="682"/>
    </location>
</feature>
<sequence length="1654" mass="188361">MLRTASVLRNIPSLSSSSSPLSALVSRNFFSYANEPTHPIPGKEPKRMTASEAVSVVKSGDHVFIHGAAATPRALVPALAEHGKKSNLKDVKVHHIHTEGAGEYNGPEFEGIFRSNSLFTGANSRVAISEGRADFTPIFLGEIPQLFKKGIITPDVALVSISPADEHGFHSLGTSVDVARAAIMHSKYIVGQVNPRLPRTFGHAIVHTSHFDALVDGAIDLPDHPPKVMSEAEKKIGQLIANNLVEDGATMQMGIGAIPDAVLADLTGHKDLGIHSEMFSDGVVDLCHKGVITNRYKKLQTGRITASFLIGSKKLYEFVDNNPYIVMLGIDYVNDEFNVAQNPKVTAVNSCIEIDIVGQICADSIGTRVYSGFGGQVDFLRGAAKGLDGKGKPILAMTSVTNKGVSKIAVNLKPGAPVVTTRAHAHYIVTEYGIAYLFGKNYRQRAHALIQIAHPDHREALERGAFERLKCRNRDYERRYRYWSFLFDHLNRIIDEIYQNCERDESIDQCKETILTLENHVADFRSLIEWLKLNKNLETTPQRPNSVSWEVRKRMPKNPLWSYYLDFDSHKGELELMIYSMIQFAYRNVNQSLLFTLFPSNRVCDNKCNNFIKEIIEIENESPKFNANVDKTQSEPTNSVKSSPNSQTLEKPINGHQNGESYARTVSSNNHKSEKTPANNKPQETRNVRTEPKRNQSNQTKSGNKKPISYSTSPPDNMLNRCNSFNVITRNPKYDLDEDGFRVVRYKQRNKVTQLKIITNPIENGGKHISNNNGSDSWSSYENNVMGDSKTPCRALQLHEKFLSPSRKRSINETLRKQEEKQAKAQEAREKLLEMKARKFKGIVKKVEEIRAQKEEQQMQLKLSMEMRLQKADEKRQQQINRIVRKAHDEDSKVNEILFINSLEADSKKHEIFNKEKVSEMRLQDLQEERLRKLEEKASKEAAFEKRRQAIEAEKQARIEMLKEQRKMKVMKIQMQQQEREKERLELAFQKELERKTKLSALSALHAAEKEELQKKILAKQEESKRRHEENMEQIRQKALELSVRKSSSGVSDDALVCVPYDTIKMCALCKVMIKSEVYLFGHLRGKRHNDAIKEQNNGKIPSVEELEDCNLRNIIDASLHPDASLTNPFQDCDNEKLKQARKKSKKLKNKIVQRVTQYEEKYENQSVNSFGSMPKDLKYKFARIIKDSSNLHSNESITGQWPTNMIRSLERMLSDLDRLFQSDSRNIEYFHSVNGIQLITQILSRILNGTTERPTSLTDNANNKLIALYQRACISSWDICDFFLNSTNIISLLDILFHRLNVCINSNVNSYFPYDSVVGSLCEFFSATFDKAFQHFSSKMNNSDKQCTTMIQHINDIINYLVLIGVIDKLSIILSSIRGSVNELPPQALFVKQIITLLSAISKLLTLLPSCDHENIGYGLKLTDDDTQFMLTLRVNQLCGIVSLLYGFLLHSGTPIRDDNVPILVPEHTLQIALEAIRFFNFIALLDINLIQSILGGEGLSLQIRHICSYLIWYCSHHHHSNTELLHEVIVLIGNFVVLNTDNQNLLQLGQRPTVVQQLCSLPFEYFSEPTLVQILFPTLIVCCFKNEDNMNVLKQEMSTSMLSSFIEQTIVRSQMEQLENENKNRSIEKWSLSIRFPKSKWSEAKFYFEDMK</sequence>
<evidence type="ECO:0000256" key="3">
    <source>
        <dbReference type="SAM" id="MobiDB-lite"/>
    </source>
</evidence>
<evidence type="ECO:0000313" key="9">
    <source>
        <dbReference type="Proteomes" id="UP001142055"/>
    </source>
</evidence>
<evidence type="ECO:0000313" key="8">
    <source>
        <dbReference type="EMBL" id="KAJ6220990.1"/>
    </source>
</evidence>
<dbReference type="Gene3D" id="3.40.1080.20">
    <property type="entry name" value="Acetyl-CoA hydrolase/transferase C-terminal domain"/>
    <property type="match status" value="1"/>
</dbReference>
<dbReference type="Pfam" id="PF02550">
    <property type="entry name" value="AcetylCoA_hydro"/>
    <property type="match status" value="1"/>
</dbReference>
<evidence type="ECO:0000259" key="5">
    <source>
        <dbReference type="Pfam" id="PF12874"/>
    </source>
</evidence>
<feature type="compositionally biased region" description="Basic and acidic residues" evidence="3">
    <location>
        <begin position="683"/>
        <end position="694"/>
    </location>
</feature>
<feature type="domain" description="C2H2-type" evidence="5">
    <location>
        <begin position="1066"/>
        <end position="1089"/>
    </location>
</feature>
<dbReference type="Pfam" id="PF16501">
    <property type="entry name" value="SCAPER_N"/>
    <property type="match status" value="1"/>
</dbReference>
<dbReference type="GO" id="GO:0008410">
    <property type="term" value="F:CoA-transferase activity"/>
    <property type="evidence" value="ECO:0007669"/>
    <property type="project" value="InterPro"/>
</dbReference>
<dbReference type="SUPFAM" id="SSF57667">
    <property type="entry name" value="beta-beta-alpha zinc fingers"/>
    <property type="match status" value="1"/>
</dbReference>
<dbReference type="InterPro" id="IPR037171">
    <property type="entry name" value="NagB/RpiA_transferase-like"/>
</dbReference>
<evidence type="ECO:0000259" key="6">
    <source>
        <dbReference type="Pfam" id="PF13336"/>
    </source>
</evidence>
<dbReference type="InterPro" id="IPR026888">
    <property type="entry name" value="AcetylCoA_hyd_C"/>
</dbReference>
<dbReference type="OMA" id="YANEPTH"/>
<dbReference type="InterPro" id="IPR013087">
    <property type="entry name" value="Znf_C2H2_type"/>
</dbReference>
<evidence type="ECO:0000259" key="4">
    <source>
        <dbReference type="Pfam" id="PF02550"/>
    </source>
</evidence>
<evidence type="ECO:0008006" key="10">
    <source>
        <dbReference type="Google" id="ProtNLM"/>
    </source>
</evidence>